<sequence>MFPFTKNQFNDNLYAAISLNLIIYIFILLTFPALLALIVAFVKPKIKKTTNIYLYAFSSGILLMIATTGLLKEAFEESEKFAHTFLELRNIDPHANPVYEQLIQAGLVTGGSVLGVAVFFAIRYLFVKRFQIEKHKNHEEHGHHDHIFNFNDIDNPKAAWLAILLLLSHRTIDGFILGATVARMSEGKELNYGLVITFNIHIAIEILIVHYRQIQYGQTIKKTVIYNILTIALIIPIMIVGSFLNKFLRETGWILPFVNSFGGSILAFAVIIELVPEFIHLRNSEQKEWYLALLFFGIGILLTLMLLAFHTHDDVDMTHKINEIAGNAVVVPPALEPCPIGMHRHGTGPCH</sequence>
<feature type="transmembrane region" description="Helical" evidence="1">
    <location>
        <begin position="223"/>
        <end position="241"/>
    </location>
</feature>
<evidence type="ECO:0008006" key="4">
    <source>
        <dbReference type="Google" id="ProtNLM"/>
    </source>
</evidence>
<protein>
    <recommendedName>
        <fullName evidence="4">ZIP Zinc transporter</fullName>
    </recommendedName>
</protein>
<evidence type="ECO:0000313" key="3">
    <source>
        <dbReference type="Proteomes" id="UP000289440"/>
    </source>
</evidence>
<keyword evidence="1" id="KW-0472">Membrane</keyword>
<accession>A0A449A659</accession>
<dbReference type="EMBL" id="LR214951">
    <property type="protein sequence ID" value="VEU59702.1"/>
    <property type="molecule type" value="Genomic_DNA"/>
</dbReference>
<keyword evidence="1" id="KW-0812">Transmembrane</keyword>
<feature type="transmembrane region" description="Helical" evidence="1">
    <location>
        <begin position="52"/>
        <end position="71"/>
    </location>
</feature>
<name>A0A449A659_9BACT</name>
<feature type="transmembrane region" description="Helical" evidence="1">
    <location>
        <begin position="102"/>
        <end position="126"/>
    </location>
</feature>
<evidence type="ECO:0000313" key="2">
    <source>
        <dbReference type="EMBL" id="VEU59702.1"/>
    </source>
</evidence>
<feature type="transmembrane region" description="Helical" evidence="1">
    <location>
        <begin position="253"/>
        <end position="276"/>
    </location>
</feature>
<dbReference type="AlphaFoldDB" id="A0A449A659"/>
<feature type="transmembrane region" description="Helical" evidence="1">
    <location>
        <begin position="12"/>
        <end position="40"/>
    </location>
</feature>
<dbReference type="Proteomes" id="UP000289440">
    <property type="component" value="Chromosome"/>
</dbReference>
<keyword evidence="3" id="KW-1185">Reference proteome</keyword>
<feature type="transmembrane region" description="Helical" evidence="1">
    <location>
        <begin position="190"/>
        <end position="211"/>
    </location>
</feature>
<reference evidence="2 3" key="1">
    <citation type="submission" date="2019-01" db="EMBL/GenBank/DDBJ databases">
        <authorList>
            <consortium name="Pathogen Informatics"/>
        </authorList>
    </citation>
    <scope>NUCLEOTIDE SEQUENCE [LARGE SCALE GENOMIC DNA]</scope>
    <source>
        <strain evidence="2 3">NCTC10166</strain>
    </source>
</reference>
<evidence type="ECO:0000256" key="1">
    <source>
        <dbReference type="SAM" id="Phobius"/>
    </source>
</evidence>
<proteinExistence type="predicted"/>
<dbReference type="KEGG" id="mnu:NCTC10166_00682"/>
<organism evidence="2 3">
    <name type="scientific">Mesomycoplasma neurolyticum</name>
    <dbReference type="NCBI Taxonomy" id="2120"/>
    <lineage>
        <taxon>Bacteria</taxon>
        <taxon>Bacillati</taxon>
        <taxon>Mycoplasmatota</taxon>
        <taxon>Mycoplasmoidales</taxon>
        <taxon>Metamycoplasmataceae</taxon>
        <taxon>Mesomycoplasma</taxon>
    </lineage>
</organism>
<dbReference type="RefSeq" id="WP_232018837.1">
    <property type="nucleotide sequence ID" value="NZ_LR214951.1"/>
</dbReference>
<feature type="transmembrane region" description="Helical" evidence="1">
    <location>
        <begin position="288"/>
        <end position="309"/>
    </location>
</feature>
<keyword evidence="1" id="KW-1133">Transmembrane helix</keyword>
<gene>
    <name evidence="2" type="ORF">NCTC10166_00682</name>
</gene>
<feature type="transmembrane region" description="Helical" evidence="1">
    <location>
        <begin position="158"/>
        <end position="178"/>
    </location>
</feature>